<dbReference type="EMBL" id="ARZA01000166">
    <property type="protein sequence ID" value="EOD00474.1"/>
    <property type="molecule type" value="Genomic_DNA"/>
</dbReference>
<dbReference type="Proteomes" id="UP000013378">
    <property type="component" value="Unassembled WGS sequence"/>
</dbReference>
<proteinExistence type="predicted"/>
<evidence type="ECO:0008006" key="3">
    <source>
        <dbReference type="Google" id="ProtNLM"/>
    </source>
</evidence>
<organism evidence="1 2">
    <name type="scientific">Caldisalinibacter kiritimatiensis</name>
    <dbReference type="NCBI Taxonomy" id="1304284"/>
    <lineage>
        <taxon>Bacteria</taxon>
        <taxon>Bacillati</taxon>
        <taxon>Bacillota</taxon>
        <taxon>Tissierellia</taxon>
        <taxon>Tissierellales</taxon>
        <taxon>Thermohalobacteraceae</taxon>
        <taxon>Caldisalinibacter</taxon>
    </lineage>
</organism>
<protein>
    <recommendedName>
        <fullName evidence="3">DarT domain-containing protein</fullName>
    </recommendedName>
</protein>
<dbReference type="OrthoDB" id="1706153at2"/>
<dbReference type="eggNOG" id="ENOG5030UMK">
    <property type="taxonomic scope" value="Bacteria"/>
</dbReference>
<evidence type="ECO:0000313" key="1">
    <source>
        <dbReference type="EMBL" id="EOD00474.1"/>
    </source>
</evidence>
<reference evidence="1 2" key="1">
    <citation type="journal article" date="2015" name="Geomicrobiol. J.">
        <title>Caldisalinibacter kiritimatiensis gen. nov., sp. nov., a moderately thermohalophilic thiosulfate-reducing bacterium from a hypersaline microbial mat.</title>
        <authorList>
            <person name="Ben Hania W."/>
            <person name="Joseph M."/>
            <person name="Fiebig A."/>
            <person name="Bunk B."/>
            <person name="Klenk H.-P."/>
            <person name="Fardeau M.-L."/>
            <person name="Spring S."/>
        </authorList>
    </citation>
    <scope>NUCLEOTIDE SEQUENCE [LARGE SCALE GENOMIC DNA]</scope>
    <source>
        <strain evidence="1 2">L21-TH-D2</strain>
    </source>
</reference>
<comment type="caution">
    <text evidence="1">The sequence shown here is derived from an EMBL/GenBank/DDBJ whole genome shotgun (WGS) entry which is preliminary data.</text>
</comment>
<gene>
    <name evidence="1" type="ORF">L21TH_1475</name>
</gene>
<accession>R1CV04</accession>
<dbReference type="RefSeq" id="WP_006313216.1">
    <property type="nucleotide sequence ID" value="NZ_ARZA01000166.1"/>
</dbReference>
<keyword evidence="2" id="KW-1185">Reference proteome</keyword>
<sequence length="196" mass="23602">MLFPDYTETKVVYHVAPINDLDNILKKGIRYDDKFTYESKYLNFHKYIDSYKPNTIPNWVIREKAIFASLNFDKNHQWHSHSVIMAINIDPSKCWVANENLANELYEPFILKDVQGFECAKKYIYNRGKKILHKYWTTSLSFIDNLKYRRDKEKGYDAEVLVFDYIPPEHINILAIVSDHKIMTMKEWKRFFCDRR</sequence>
<evidence type="ECO:0000313" key="2">
    <source>
        <dbReference type="Proteomes" id="UP000013378"/>
    </source>
</evidence>
<dbReference type="STRING" id="1304284.L21TH_1475"/>
<name>R1CV04_9FIRM</name>
<dbReference type="AlphaFoldDB" id="R1CV04"/>